<dbReference type="Gene3D" id="3.10.450.50">
    <property type="match status" value="1"/>
</dbReference>
<reference evidence="2" key="1">
    <citation type="journal article" date="2014" name="Int. J. Syst. Evol. Microbiol.">
        <title>Complete genome sequence of Corynebacterium casei LMG S-19264T (=DSM 44701T), isolated from a smear-ripened cheese.</title>
        <authorList>
            <consortium name="US DOE Joint Genome Institute (JGI-PGF)"/>
            <person name="Walter F."/>
            <person name="Albersmeier A."/>
            <person name="Kalinowski J."/>
            <person name="Ruckert C."/>
        </authorList>
    </citation>
    <scope>NUCLEOTIDE SEQUENCE</scope>
    <source>
        <strain evidence="2">KCTC 32422</strain>
    </source>
</reference>
<proteinExistence type="predicted"/>
<dbReference type="RefSeq" id="WP_189540508.1">
    <property type="nucleotide sequence ID" value="NZ_BMZD01000003.1"/>
</dbReference>
<evidence type="ECO:0000313" key="2">
    <source>
        <dbReference type="EMBL" id="GGZ97142.1"/>
    </source>
</evidence>
<dbReference type="AlphaFoldDB" id="A0A918RGV2"/>
<dbReference type="Pfam" id="PF12680">
    <property type="entry name" value="SnoaL_2"/>
    <property type="match status" value="1"/>
</dbReference>
<name>A0A918RGV2_9SPHN</name>
<dbReference type="InterPro" id="IPR037401">
    <property type="entry name" value="SnoaL-like"/>
</dbReference>
<dbReference type="InterPro" id="IPR032710">
    <property type="entry name" value="NTF2-like_dom_sf"/>
</dbReference>
<feature type="domain" description="SnoaL-like" evidence="1">
    <location>
        <begin position="11"/>
        <end position="112"/>
    </location>
</feature>
<gene>
    <name evidence="2" type="ORF">GCM10011617_17240</name>
</gene>
<dbReference type="EMBL" id="BMZD01000003">
    <property type="protein sequence ID" value="GGZ97142.1"/>
    <property type="molecule type" value="Genomic_DNA"/>
</dbReference>
<dbReference type="SUPFAM" id="SSF54427">
    <property type="entry name" value="NTF2-like"/>
    <property type="match status" value="1"/>
</dbReference>
<keyword evidence="3" id="KW-1185">Reference proteome</keyword>
<evidence type="ECO:0000259" key="1">
    <source>
        <dbReference type="Pfam" id="PF12680"/>
    </source>
</evidence>
<reference evidence="2" key="2">
    <citation type="submission" date="2020-09" db="EMBL/GenBank/DDBJ databases">
        <authorList>
            <person name="Sun Q."/>
            <person name="Kim S."/>
        </authorList>
    </citation>
    <scope>NUCLEOTIDE SEQUENCE</scope>
    <source>
        <strain evidence="2">KCTC 32422</strain>
    </source>
</reference>
<organism evidence="2 3">
    <name type="scientific">Novosphingobium arvoryzae</name>
    <dbReference type="NCBI Taxonomy" id="1256514"/>
    <lineage>
        <taxon>Bacteria</taxon>
        <taxon>Pseudomonadati</taxon>
        <taxon>Pseudomonadota</taxon>
        <taxon>Alphaproteobacteria</taxon>
        <taxon>Sphingomonadales</taxon>
        <taxon>Sphingomonadaceae</taxon>
        <taxon>Novosphingobium</taxon>
    </lineage>
</organism>
<protein>
    <submittedName>
        <fullName evidence="2">Steroid Delta-isomerase</fullName>
    </submittedName>
</protein>
<sequence>MATPEQMEAAVLAYVAAFAAGDPEQAVAIFAEDAVVEDPVGTPPKVGHAAIREFYQASMATGAKLVLDGPIRLAEGHAAFAFHVPLHFDGKDMEIHVIDTFAFNADGKVREMRAFFGPGNMIAK</sequence>
<accession>A0A918RGV2</accession>
<dbReference type="Proteomes" id="UP000634139">
    <property type="component" value="Unassembled WGS sequence"/>
</dbReference>
<evidence type="ECO:0000313" key="3">
    <source>
        <dbReference type="Proteomes" id="UP000634139"/>
    </source>
</evidence>
<comment type="caution">
    <text evidence="2">The sequence shown here is derived from an EMBL/GenBank/DDBJ whole genome shotgun (WGS) entry which is preliminary data.</text>
</comment>